<proteinExistence type="predicted"/>
<gene>
    <name evidence="2" type="ORF">PODLI_1B017093</name>
</gene>
<accession>A0AA35P3P3</accession>
<feature type="region of interest" description="Disordered" evidence="1">
    <location>
        <begin position="47"/>
        <end position="75"/>
    </location>
</feature>
<evidence type="ECO:0000313" key="2">
    <source>
        <dbReference type="EMBL" id="CAI5771775.1"/>
    </source>
</evidence>
<organism evidence="2 3">
    <name type="scientific">Podarcis lilfordi</name>
    <name type="common">Lilford's wall lizard</name>
    <dbReference type="NCBI Taxonomy" id="74358"/>
    <lineage>
        <taxon>Eukaryota</taxon>
        <taxon>Metazoa</taxon>
        <taxon>Chordata</taxon>
        <taxon>Craniata</taxon>
        <taxon>Vertebrata</taxon>
        <taxon>Euteleostomi</taxon>
        <taxon>Lepidosauria</taxon>
        <taxon>Squamata</taxon>
        <taxon>Bifurcata</taxon>
        <taxon>Unidentata</taxon>
        <taxon>Episquamata</taxon>
        <taxon>Laterata</taxon>
        <taxon>Lacertibaenia</taxon>
        <taxon>Lacertidae</taxon>
        <taxon>Podarcis</taxon>
    </lineage>
</organism>
<dbReference type="EMBL" id="OX395129">
    <property type="protein sequence ID" value="CAI5771775.1"/>
    <property type="molecule type" value="Genomic_DNA"/>
</dbReference>
<feature type="compositionally biased region" description="Low complexity" evidence="1">
    <location>
        <begin position="9"/>
        <end position="18"/>
    </location>
</feature>
<dbReference type="Proteomes" id="UP001178461">
    <property type="component" value="Chromosome 4"/>
</dbReference>
<evidence type="ECO:0000256" key="1">
    <source>
        <dbReference type="SAM" id="MobiDB-lite"/>
    </source>
</evidence>
<feature type="region of interest" description="Disordered" evidence="1">
    <location>
        <begin position="1"/>
        <end position="24"/>
    </location>
</feature>
<reference evidence="2" key="1">
    <citation type="submission" date="2022-12" db="EMBL/GenBank/DDBJ databases">
        <authorList>
            <person name="Alioto T."/>
            <person name="Alioto T."/>
            <person name="Gomez Garrido J."/>
        </authorList>
    </citation>
    <scope>NUCLEOTIDE SEQUENCE</scope>
</reference>
<protein>
    <submittedName>
        <fullName evidence="2">Uncharacterized protein</fullName>
    </submittedName>
</protein>
<dbReference type="AlphaFoldDB" id="A0AA35P3P3"/>
<name>A0AA35P3P3_9SAUR</name>
<keyword evidence="3" id="KW-1185">Reference proteome</keyword>
<sequence>MHHIGEPNAFASAQGAEAASRRQLAPSARARYGYKCRYGEGASNLRALRLDPERGGREERAGRGGADGNLRQVCSEIGRKEPLRRALGRRKKRDSSSYCAFDGCKELVVASAGGVLAAEQPGGENPARDLEGKVVNLFQEETSERG</sequence>
<feature type="compositionally biased region" description="Basic and acidic residues" evidence="1">
    <location>
        <begin position="48"/>
        <end position="62"/>
    </location>
</feature>
<evidence type="ECO:0000313" key="3">
    <source>
        <dbReference type="Proteomes" id="UP001178461"/>
    </source>
</evidence>